<keyword evidence="2" id="KW-1185">Reference proteome</keyword>
<dbReference type="EMBL" id="RCHS01004197">
    <property type="protein sequence ID" value="RMX37071.1"/>
    <property type="molecule type" value="Genomic_DNA"/>
</dbReference>
<reference evidence="1 2" key="1">
    <citation type="journal article" date="2018" name="Sci. Rep.">
        <title>Comparative analysis of the Pocillopora damicornis genome highlights role of immune system in coral evolution.</title>
        <authorList>
            <person name="Cunning R."/>
            <person name="Bay R.A."/>
            <person name="Gillette P."/>
            <person name="Baker A.C."/>
            <person name="Traylor-Knowles N."/>
        </authorList>
    </citation>
    <scope>NUCLEOTIDE SEQUENCE [LARGE SCALE GENOMIC DNA]</scope>
    <source>
        <strain evidence="1">RSMAS</strain>
        <tissue evidence="1">Whole animal</tissue>
    </source>
</reference>
<proteinExistence type="predicted"/>
<comment type="caution">
    <text evidence="1">The sequence shown here is derived from an EMBL/GenBank/DDBJ whole genome shotgun (WGS) entry which is preliminary data.</text>
</comment>
<evidence type="ECO:0000313" key="2">
    <source>
        <dbReference type="Proteomes" id="UP000275408"/>
    </source>
</evidence>
<sequence length="197" mass="22855">MKEMTPVKELMTAEFIKCRILIKQLDVRTRVRETLTKYPILANGYQQQQDYDTLQESCLERSKSPIHFLRLKVEEELERTLKFKKKVTGQVEQMLSNWRRFSIAEQEVTDTDVLNNFSKVFPTVCKKKKGAAQSHSSFVKLTSSEQKPNILVHDDKDSEDDNPNSPYSLMIGEHLYCQVTKRDHKLLCAPRSSIATT</sequence>
<evidence type="ECO:0000313" key="1">
    <source>
        <dbReference type="EMBL" id="RMX37071.1"/>
    </source>
</evidence>
<accession>A0A3M6T6T7</accession>
<organism evidence="1 2">
    <name type="scientific">Pocillopora damicornis</name>
    <name type="common">Cauliflower coral</name>
    <name type="synonym">Millepora damicornis</name>
    <dbReference type="NCBI Taxonomy" id="46731"/>
    <lineage>
        <taxon>Eukaryota</taxon>
        <taxon>Metazoa</taxon>
        <taxon>Cnidaria</taxon>
        <taxon>Anthozoa</taxon>
        <taxon>Hexacorallia</taxon>
        <taxon>Scleractinia</taxon>
        <taxon>Astrocoeniina</taxon>
        <taxon>Pocilloporidae</taxon>
        <taxon>Pocillopora</taxon>
    </lineage>
</organism>
<gene>
    <name evidence="1" type="ORF">pdam_00016443</name>
</gene>
<protein>
    <submittedName>
        <fullName evidence="1">Uncharacterized protein</fullName>
    </submittedName>
</protein>
<feature type="non-terminal residue" evidence="1">
    <location>
        <position position="197"/>
    </location>
</feature>
<name>A0A3M6T6T7_POCDA</name>
<dbReference type="Proteomes" id="UP000275408">
    <property type="component" value="Unassembled WGS sequence"/>
</dbReference>
<dbReference type="AlphaFoldDB" id="A0A3M6T6T7"/>